<gene>
    <name evidence="1" type="ORF">CCAM_LOCUS17284</name>
</gene>
<dbReference type="EMBL" id="OOIL02001451">
    <property type="protein sequence ID" value="VFQ75508.1"/>
    <property type="molecule type" value="Genomic_DNA"/>
</dbReference>
<evidence type="ECO:0008006" key="3">
    <source>
        <dbReference type="Google" id="ProtNLM"/>
    </source>
</evidence>
<keyword evidence="2" id="KW-1185">Reference proteome</keyword>
<dbReference type="InterPro" id="IPR036397">
    <property type="entry name" value="RNaseH_sf"/>
</dbReference>
<reference evidence="1 2" key="1">
    <citation type="submission" date="2018-04" db="EMBL/GenBank/DDBJ databases">
        <authorList>
            <person name="Vogel A."/>
        </authorList>
    </citation>
    <scope>NUCLEOTIDE SEQUENCE [LARGE SCALE GENOMIC DNA]</scope>
</reference>
<protein>
    <recommendedName>
        <fullName evidence="3">Transposase Tc1-like domain-containing protein</fullName>
    </recommendedName>
</protein>
<dbReference type="PANTHER" id="PTHR47169:SF2">
    <property type="entry name" value="OS01G0541250 PROTEIN"/>
    <property type="match status" value="1"/>
</dbReference>
<sequence length="175" mass="19918">MGTQTAQRGAVQSVAAEFNVSRQTISSLWRKAKAQLQVGVLIDVSSRMAGNVGRKRAALDFESITLIPLRRRTTIRSLASSVGISKSTVHNWVKRSILRSHTNAIKPTLNDANRRQRLIFCLQQLEETSIPSNPTFKGFKNVLHIDEKWFFMTKTSQRYYLTPDEDELHRTCQSK</sequence>
<evidence type="ECO:0000313" key="1">
    <source>
        <dbReference type="EMBL" id="VFQ75508.1"/>
    </source>
</evidence>
<evidence type="ECO:0000313" key="2">
    <source>
        <dbReference type="Proteomes" id="UP000595140"/>
    </source>
</evidence>
<dbReference type="PANTHER" id="PTHR47169">
    <property type="entry name" value="OS01G0541250 PROTEIN"/>
    <property type="match status" value="1"/>
</dbReference>
<proteinExistence type="predicted"/>
<dbReference type="AlphaFoldDB" id="A0A484LHL8"/>
<dbReference type="Gene3D" id="3.30.420.10">
    <property type="entry name" value="Ribonuclease H-like superfamily/Ribonuclease H"/>
    <property type="match status" value="1"/>
</dbReference>
<accession>A0A484LHL8</accession>
<name>A0A484LHL8_9ASTE</name>
<organism evidence="1 2">
    <name type="scientific">Cuscuta campestris</name>
    <dbReference type="NCBI Taxonomy" id="132261"/>
    <lineage>
        <taxon>Eukaryota</taxon>
        <taxon>Viridiplantae</taxon>
        <taxon>Streptophyta</taxon>
        <taxon>Embryophyta</taxon>
        <taxon>Tracheophyta</taxon>
        <taxon>Spermatophyta</taxon>
        <taxon>Magnoliopsida</taxon>
        <taxon>eudicotyledons</taxon>
        <taxon>Gunneridae</taxon>
        <taxon>Pentapetalae</taxon>
        <taxon>asterids</taxon>
        <taxon>lamiids</taxon>
        <taxon>Solanales</taxon>
        <taxon>Convolvulaceae</taxon>
        <taxon>Cuscuteae</taxon>
        <taxon>Cuscuta</taxon>
        <taxon>Cuscuta subgen. Grammica</taxon>
        <taxon>Cuscuta sect. Cleistogrammica</taxon>
    </lineage>
</organism>
<dbReference type="GO" id="GO:0003676">
    <property type="term" value="F:nucleic acid binding"/>
    <property type="evidence" value="ECO:0007669"/>
    <property type="project" value="InterPro"/>
</dbReference>
<dbReference type="Proteomes" id="UP000595140">
    <property type="component" value="Unassembled WGS sequence"/>
</dbReference>
<dbReference type="OrthoDB" id="1734867at2759"/>